<dbReference type="AlphaFoldDB" id="A0AAW1MZ39"/>
<evidence type="ECO:0000313" key="4">
    <source>
        <dbReference type="Proteomes" id="UP001443914"/>
    </source>
</evidence>
<dbReference type="SMART" id="SM01037">
    <property type="entry name" value="Bet_v_1"/>
    <property type="match status" value="1"/>
</dbReference>
<name>A0AAW1MZ39_SAPOF</name>
<accession>A0AAW1MZ39</accession>
<comment type="caution">
    <text evidence="3">The sequence shown here is derived from an EMBL/GenBank/DDBJ whole genome shotgun (WGS) entry which is preliminary data.</text>
</comment>
<evidence type="ECO:0000259" key="2">
    <source>
        <dbReference type="SMART" id="SM01037"/>
    </source>
</evidence>
<keyword evidence="4" id="KW-1185">Reference proteome</keyword>
<dbReference type="CDD" id="cd07816">
    <property type="entry name" value="Bet_v1-like"/>
    <property type="match status" value="1"/>
</dbReference>
<dbReference type="SUPFAM" id="SSF55961">
    <property type="entry name" value="Bet v1-like"/>
    <property type="match status" value="1"/>
</dbReference>
<evidence type="ECO:0000313" key="3">
    <source>
        <dbReference type="EMBL" id="KAK9750999.1"/>
    </source>
</evidence>
<proteinExistence type="inferred from homology"/>
<gene>
    <name evidence="3" type="ORF">RND81_02G234700</name>
</gene>
<dbReference type="InterPro" id="IPR000916">
    <property type="entry name" value="Bet_v_I/MLP"/>
</dbReference>
<dbReference type="GO" id="GO:0009738">
    <property type="term" value="P:abscisic acid-activated signaling pathway"/>
    <property type="evidence" value="ECO:0007669"/>
    <property type="project" value="InterPro"/>
</dbReference>
<feature type="domain" description="Bet v I/Major latex protein" evidence="2">
    <location>
        <begin position="2"/>
        <end position="152"/>
    </location>
</feature>
<dbReference type="Gene3D" id="3.30.530.20">
    <property type="match status" value="1"/>
</dbReference>
<dbReference type="FunFam" id="3.30.530.20:FF:000007">
    <property type="entry name" value="Major pollen allergen Bet v 1-A"/>
    <property type="match status" value="1"/>
</dbReference>
<dbReference type="GO" id="GO:0006952">
    <property type="term" value="P:defense response"/>
    <property type="evidence" value="ECO:0007669"/>
    <property type="project" value="InterPro"/>
</dbReference>
<dbReference type="PRINTS" id="PR00634">
    <property type="entry name" value="BETALLERGEN"/>
</dbReference>
<evidence type="ECO:0000256" key="1">
    <source>
        <dbReference type="ARBA" id="ARBA00009744"/>
    </source>
</evidence>
<dbReference type="PANTHER" id="PTHR31907">
    <property type="entry name" value="MLP-LIKE PROTEIN 423"/>
    <property type="match status" value="1"/>
</dbReference>
<dbReference type="EMBL" id="JBDFQZ010000002">
    <property type="protein sequence ID" value="KAK9750999.1"/>
    <property type="molecule type" value="Genomic_DNA"/>
</dbReference>
<reference evidence="3" key="1">
    <citation type="submission" date="2024-03" db="EMBL/GenBank/DDBJ databases">
        <title>WGS assembly of Saponaria officinalis var. Norfolk2.</title>
        <authorList>
            <person name="Jenkins J."/>
            <person name="Shu S."/>
            <person name="Grimwood J."/>
            <person name="Barry K."/>
            <person name="Goodstein D."/>
            <person name="Schmutz J."/>
            <person name="Leebens-Mack J."/>
            <person name="Osbourn A."/>
        </authorList>
    </citation>
    <scope>NUCLEOTIDE SEQUENCE [LARGE SCALE GENOMIC DNA]</scope>
    <source>
        <strain evidence="3">JIC</strain>
    </source>
</reference>
<dbReference type="Pfam" id="PF00407">
    <property type="entry name" value="Bet_v_1"/>
    <property type="match status" value="1"/>
</dbReference>
<dbReference type="GO" id="GO:0004864">
    <property type="term" value="F:protein phosphatase inhibitor activity"/>
    <property type="evidence" value="ECO:0007669"/>
    <property type="project" value="InterPro"/>
</dbReference>
<dbReference type="Proteomes" id="UP001443914">
    <property type="component" value="Unassembled WGS sequence"/>
</dbReference>
<dbReference type="GO" id="GO:0038023">
    <property type="term" value="F:signaling receptor activity"/>
    <property type="evidence" value="ECO:0007669"/>
    <property type="project" value="InterPro"/>
</dbReference>
<protein>
    <recommendedName>
        <fullName evidence="2">Bet v I/Major latex protein domain-containing protein</fullName>
    </recommendedName>
</protein>
<dbReference type="InterPro" id="IPR024949">
    <property type="entry name" value="Bet_v_I_allergen"/>
</dbReference>
<dbReference type="GO" id="GO:0010427">
    <property type="term" value="F:abscisic acid binding"/>
    <property type="evidence" value="ECO:0007669"/>
    <property type="project" value="InterPro"/>
</dbReference>
<sequence length="152" mass="16823">MGAPEKLEVDVELKSSATKIWDAVKDSPNSFPKAMPHHYKSIEIVEGVDHVVGSVRLIKYAEGNPITFSKEKIDVVDEATKTLAYSVIDGEAINYYKDFKAQTVVEEKGDGSLVKWSCHFVKAEAAAPVTPEQLKEFAVATFKELDEHLLKA</sequence>
<dbReference type="InterPro" id="IPR051761">
    <property type="entry name" value="MLP-like_ligand-binding"/>
</dbReference>
<organism evidence="3 4">
    <name type="scientific">Saponaria officinalis</name>
    <name type="common">Common soapwort</name>
    <name type="synonym">Lychnis saponaria</name>
    <dbReference type="NCBI Taxonomy" id="3572"/>
    <lineage>
        <taxon>Eukaryota</taxon>
        <taxon>Viridiplantae</taxon>
        <taxon>Streptophyta</taxon>
        <taxon>Embryophyta</taxon>
        <taxon>Tracheophyta</taxon>
        <taxon>Spermatophyta</taxon>
        <taxon>Magnoliopsida</taxon>
        <taxon>eudicotyledons</taxon>
        <taxon>Gunneridae</taxon>
        <taxon>Pentapetalae</taxon>
        <taxon>Caryophyllales</taxon>
        <taxon>Caryophyllaceae</taxon>
        <taxon>Caryophylleae</taxon>
        <taxon>Saponaria</taxon>
    </lineage>
</organism>
<dbReference type="InterPro" id="IPR023393">
    <property type="entry name" value="START-like_dom_sf"/>
</dbReference>
<comment type="similarity">
    <text evidence="1">Belongs to the BetVI family.</text>
</comment>